<evidence type="ECO:0000256" key="1">
    <source>
        <dbReference type="ARBA" id="ARBA00003999"/>
    </source>
</evidence>
<proteinExistence type="inferred from homology"/>
<sequence length="133" mass="14932">MTGIVYFSSTSENTRRFIDRLDLPARRIPLRPGEDALHVDEPYVLFTPTYGSGNGRGAVPKQVIRFLNDEKNRSLIRGVVAAGNTNFGSGYCLAGNIVARKCQVPHLYNFELLGTTEDVMRVREGLGQFWLRQ</sequence>
<dbReference type="OrthoDB" id="350535at2"/>
<dbReference type="Gene3D" id="3.40.50.360">
    <property type="match status" value="1"/>
</dbReference>
<dbReference type="STRING" id="648782.SAMN04488554_3004"/>
<dbReference type="Proteomes" id="UP000199220">
    <property type="component" value="Unassembled WGS sequence"/>
</dbReference>
<comment type="function">
    <text evidence="1 4">Probably involved in ribonucleotide reductase function.</text>
</comment>
<dbReference type="PIRSF" id="PIRSF005087">
    <property type="entry name" value="NrdI"/>
    <property type="match status" value="1"/>
</dbReference>
<dbReference type="EMBL" id="FNTX01000002">
    <property type="protein sequence ID" value="SEE81045.1"/>
    <property type="molecule type" value="Genomic_DNA"/>
</dbReference>
<dbReference type="PANTHER" id="PTHR37297:SF1">
    <property type="entry name" value="PROTEIN NRDI"/>
    <property type="match status" value="1"/>
</dbReference>
<dbReference type="InterPro" id="IPR020852">
    <property type="entry name" value="RNR_Ib_NrdI_bac"/>
</dbReference>
<gene>
    <name evidence="4" type="primary">nrdI</name>
    <name evidence="5" type="ORF">SAMN04488554_3004</name>
</gene>
<protein>
    <recommendedName>
        <fullName evidence="3 4">Protein NrdI</fullName>
    </recommendedName>
</protein>
<comment type="similarity">
    <text evidence="2 4">Belongs to the NrdI family.</text>
</comment>
<keyword evidence="6" id="KW-1185">Reference proteome</keyword>
<dbReference type="InterPro" id="IPR004465">
    <property type="entry name" value="RNR_NrdI"/>
</dbReference>
<evidence type="ECO:0000256" key="3">
    <source>
        <dbReference type="ARBA" id="ARBA00020129"/>
    </source>
</evidence>
<evidence type="ECO:0000313" key="5">
    <source>
        <dbReference type="EMBL" id="SEE81045.1"/>
    </source>
</evidence>
<dbReference type="SUPFAM" id="SSF52218">
    <property type="entry name" value="Flavoproteins"/>
    <property type="match status" value="1"/>
</dbReference>
<reference evidence="6" key="1">
    <citation type="submission" date="2016-10" db="EMBL/GenBank/DDBJ databases">
        <authorList>
            <person name="Varghese N."/>
            <person name="Submissions S."/>
        </authorList>
    </citation>
    <scope>NUCLEOTIDE SEQUENCE [LARGE SCALE GENOMIC DNA]</scope>
    <source>
        <strain evidence="6">DSM 21368</strain>
    </source>
</reference>
<dbReference type="NCBIfam" id="TIGR00333">
    <property type="entry name" value="nrdI"/>
    <property type="match status" value="1"/>
</dbReference>
<evidence type="ECO:0000313" key="6">
    <source>
        <dbReference type="Proteomes" id="UP000199220"/>
    </source>
</evidence>
<dbReference type="InterPro" id="IPR029039">
    <property type="entry name" value="Flavoprotein-like_sf"/>
</dbReference>
<evidence type="ECO:0000256" key="4">
    <source>
        <dbReference type="HAMAP-Rule" id="MF_00128"/>
    </source>
</evidence>
<dbReference type="AlphaFoldDB" id="A0A1H5LVB6"/>
<dbReference type="PANTHER" id="PTHR37297">
    <property type="entry name" value="PROTEIN NRDI"/>
    <property type="match status" value="1"/>
</dbReference>
<dbReference type="RefSeq" id="WP_089773870.1">
    <property type="nucleotide sequence ID" value="NZ_FNTX01000002.1"/>
</dbReference>
<dbReference type="GO" id="GO:0010181">
    <property type="term" value="F:FMN binding"/>
    <property type="evidence" value="ECO:0007669"/>
    <property type="project" value="InterPro"/>
</dbReference>
<evidence type="ECO:0000256" key="2">
    <source>
        <dbReference type="ARBA" id="ARBA00009942"/>
    </source>
</evidence>
<dbReference type="Pfam" id="PF07972">
    <property type="entry name" value="Flavodoxin_NdrI"/>
    <property type="match status" value="1"/>
</dbReference>
<dbReference type="HAMAP" id="MF_00128">
    <property type="entry name" value="NrdI"/>
    <property type="match status" value="1"/>
</dbReference>
<organism evidence="5 6">
    <name type="scientific">Ruania alba</name>
    <dbReference type="NCBI Taxonomy" id="648782"/>
    <lineage>
        <taxon>Bacteria</taxon>
        <taxon>Bacillati</taxon>
        <taxon>Actinomycetota</taxon>
        <taxon>Actinomycetes</taxon>
        <taxon>Micrococcales</taxon>
        <taxon>Ruaniaceae</taxon>
        <taxon>Ruania</taxon>
    </lineage>
</organism>
<accession>A0A1H5LVB6</accession>
<name>A0A1H5LVB6_9MICO</name>